<dbReference type="Proteomes" id="UP000054321">
    <property type="component" value="Unassembled WGS sequence"/>
</dbReference>
<sequence>MPTFHKFYGRANGRAEEANATVRIVSAVADGMLTTYIKPQSHELTREIAFNAYTALLFSGPIRLDTLGRNLVVDCWLRLHDAMARKIDEPGAEVDGTGSEVVEAVIRPAELDGLDQ</sequence>
<organism evidence="1 2">
    <name type="scientific">Oidiodendron maius (strain Zn)</name>
    <dbReference type="NCBI Taxonomy" id="913774"/>
    <lineage>
        <taxon>Eukaryota</taxon>
        <taxon>Fungi</taxon>
        <taxon>Dikarya</taxon>
        <taxon>Ascomycota</taxon>
        <taxon>Pezizomycotina</taxon>
        <taxon>Leotiomycetes</taxon>
        <taxon>Leotiomycetes incertae sedis</taxon>
        <taxon>Myxotrichaceae</taxon>
        <taxon>Oidiodendron</taxon>
    </lineage>
</organism>
<accession>A0A0C3H443</accession>
<dbReference type="InParanoid" id="A0A0C3H443"/>
<dbReference type="STRING" id="913774.A0A0C3H443"/>
<keyword evidence="2" id="KW-1185">Reference proteome</keyword>
<reference evidence="1 2" key="1">
    <citation type="submission" date="2014-04" db="EMBL/GenBank/DDBJ databases">
        <authorList>
            <consortium name="DOE Joint Genome Institute"/>
            <person name="Kuo A."/>
            <person name="Martino E."/>
            <person name="Perotto S."/>
            <person name="Kohler A."/>
            <person name="Nagy L.G."/>
            <person name="Floudas D."/>
            <person name="Copeland A."/>
            <person name="Barry K.W."/>
            <person name="Cichocki N."/>
            <person name="Veneault-Fourrey C."/>
            <person name="LaButti K."/>
            <person name="Lindquist E.A."/>
            <person name="Lipzen A."/>
            <person name="Lundell T."/>
            <person name="Morin E."/>
            <person name="Murat C."/>
            <person name="Sun H."/>
            <person name="Tunlid A."/>
            <person name="Henrissat B."/>
            <person name="Grigoriev I.V."/>
            <person name="Hibbett D.S."/>
            <person name="Martin F."/>
            <person name="Nordberg H.P."/>
            <person name="Cantor M.N."/>
            <person name="Hua S.X."/>
        </authorList>
    </citation>
    <scope>NUCLEOTIDE SEQUENCE [LARGE SCALE GENOMIC DNA]</scope>
    <source>
        <strain evidence="1 2">Zn</strain>
    </source>
</reference>
<dbReference type="HOGENOM" id="CLU_2097526_0_0_1"/>
<protein>
    <submittedName>
        <fullName evidence="1">Uncharacterized protein</fullName>
    </submittedName>
</protein>
<dbReference type="OrthoDB" id="5600252at2759"/>
<dbReference type="AlphaFoldDB" id="A0A0C3H443"/>
<proteinExistence type="predicted"/>
<name>A0A0C3H443_OIDMZ</name>
<evidence type="ECO:0000313" key="1">
    <source>
        <dbReference type="EMBL" id="KIM97231.1"/>
    </source>
</evidence>
<dbReference type="EMBL" id="KN832882">
    <property type="protein sequence ID" value="KIM97231.1"/>
    <property type="molecule type" value="Genomic_DNA"/>
</dbReference>
<evidence type="ECO:0000313" key="2">
    <source>
        <dbReference type="Proteomes" id="UP000054321"/>
    </source>
</evidence>
<reference evidence="2" key="2">
    <citation type="submission" date="2015-01" db="EMBL/GenBank/DDBJ databases">
        <title>Evolutionary Origins and Diversification of the Mycorrhizal Mutualists.</title>
        <authorList>
            <consortium name="DOE Joint Genome Institute"/>
            <consortium name="Mycorrhizal Genomics Consortium"/>
            <person name="Kohler A."/>
            <person name="Kuo A."/>
            <person name="Nagy L.G."/>
            <person name="Floudas D."/>
            <person name="Copeland A."/>
            <person name="Barry K.W."/>
            <person name="Cichocki N."/>
            <person name="Veneault-Fourrey C."/>
            <person name="LaButti K."/>
            <person name="Lindquist E.A."/>
            <person name="Lipzen A."/>
            <person name="Lundell T."/>
            <person name="Morin E."/>
            <person name="Murat C."/>
            <person name="Riley R."/>
            <person name="Ohm R."/>
            <person name="Sun H."/>
            <person name="Tunlid A."/>
            <person name="Henrissat B."/>
            <person name="Grigoriev I.V."/>
            <person name="Hibbett D.S."/>
            <person name="Martin F."/>
        </authorList>
    </citation>
    <scope>NUCLEOTIDE SEQUENCE [LARGE SCALE GENOMIC DNA]</scope>
    <source>
        <strain evidence="2">Zn</strain>
    </source>
</reference>
<gene>
    <name evidence="1" type="ORF">OIDMADRAFT_32254</name>
</gene>